<evidence type="ECO:0000313" key="3">
    <source>
        <dbReference type="Proteomes" id="UP000230481"/>
    </source>
</evidence>
<protein>
    <recommendedName>
        <fullName evidence="4">DUF5673 domain-containing protein</fullName>
    </recommendedName>
</protein>
<gene>
    <name evidence="2" type="ORF">COT82_02320</name>
</gene>
<reference evidence="3" key="1">
    <citation type="submission" date="2017-09" db="EMBL/GenBank/DDBJ databases">
        <title>Depth-based differentiation of microbial function through sediment-hosted aquifers and enrichment of novel symbionts in the deep terrestrial subsurface.</title>
        <authorList>
            <person name="Probst A.J."/>
            <person name="Ladd B."/>
            <person name="Jarett J.K."/>
            <person name="Geller-Mcgrath D.E."/>
            <person name="Sieber C.M.K."/>
            <person name="Emerson J.B."/>
            <person name="Anantharaman K."/>
            <person name="Thomas B.C."/>
            <person name="Malmstrom R."/>
            <person name="Stieglmeier M."/>
            <person name="Klingl A."/>
            <person name="Woyke T."/>
            <person name="Ryan C.M."/>
            <person name="Banfield J.F."/>
        </authorList>
    </citation>
    <scope>NUCLEOTIDE SEQUENCE [LARGE SCALE GENOMIC DNA]</scope>
</reference>
<feature type="transmembrane region" description="Helical" evidence="1">
    <location>
        <begin position="45"/>
        <end position="61"/>
    </location>
</feature>
<name>A0A2M6WUY3_9BACT</name>
<feature type="transmembrane region" description="Helical" evidence="1">
    <location>
        <begin position="21"/>
        <end position="39"/>
    </location>
</feature>
<accession>A0A2M6WUY3</accession>
<sequence>MEQSLLEWSAYEHKHIRKSSDWFWVFGIIAATGIIISIIFNNILFAIVILTGTFALAINIAKKPNAINFKINKRGVIINNKLYLFNSLESFWVEDNQEYGAPKLLIKSKKLLATHIIIPIKQVSPSEVRDYLVKYLDEKEDSEPLSQKIVEFFEF</sequence>
<evidence type="ECO:0000256" key="1">
    <source>
        <dbReference type="SAM" id="Phobius"/>
    </source>
</evidence>
<keyword evidence="1" id="KW-0472">Membrane</keyword>
<keyword evidence="1" id="KW-0812">Transmembrane</keyword>
<dbReference type="EMBL" id="PFAA01000042">
    <property type="protein sequence ID" value="PIT96604.1"/>
    <property type="molecule type" value="Genomic_DNA"/>
</dbReference>
<evidence type="ECO:0008006" key="4">
    <source>
        <dbReference type="Google" id="ProtNLM"/>
    </source>
</evidence>
<comment type="caution">
    <text evidence="2">The sequence shown here is derived from an EMBL/GenBank/DDBJ whole genome shotgun (WGS) entry which is preliminary data.</text>
</comment>
<organism evidence="2 3">
    <name type="scientific">Candidatus Campbellbacteria bacterium CG10_big_fil_rev_8_21_14_0_10_35_52</name>
    <dbReference type="NCBI Taxonomy" id="1974527"/>
    <lineage>
        <taxon>Bacteria</taxon>
        <taxon>Candidatus Campbelliibacteriota</taxon>
    </lineage>
</organism>
<proteinExistence type="predicted"/>
<dbReference type="AlphaFoldDB" id="A0A2M6WUY3"/>
<keyword evidence="1" id="KW-1133">Transmembrane helix</keyword>
<evidence type="ECO:0000313" key="2">
    <source>
        <dbReference type="EMBL" id="PIT96604.1"/>
    </source>
</evidence>
<dbReference type="Proteomes" id="UP000230481">
    <property type="component" value="Unassembled WGS sequence"/>
</dbReference>